<dbReference type="SUPFAM" id="SSF48557">
    <property type="entry name" value="L-aspartase-like"/>
    <property type="match status" value="1"/>
</dbReference>
<keyword evidence="3" id="KW-0055">Arginine biosynthesis</keyword>
<dbReference type="InterPro" id="IPR009049">
    <property type="entry name" value="Argininosuccinate_lyase"/>
</dbReference>
<dbReference type="Gene3D" id="1.10.275.10">
    <property type="entry name" value="Fumarase/aspartase (N-terminal domain)"/>
    <property type="match status" value="1"/>
</dbReference>
<evidence type="ECO:0000256" key="4">
    <source>
        <dbReference type="ARBA" id="ARBA00022605"/>
    </source>
</evidence>
<dbReference type="OrthoDB" id="9769623at2"/>
<feature type="domain" description="Argininosuccinate lyase C-terminal" evidence="8">
    <location>
        <begin position="359"/>
        <end position="413"/>
    </location>
</feature>
<dbReference type="PRINTS" id="PR00149">
    <property type="entry name" value="FUMRATELYASE"/>
</dbReference>
<dbReference type="NCBIfam" id="TIGR00838">
    <property type="entry name" value="argH"/>
    <property type="match status" value="1"/>
</dbReference>
<dbReference type="Proteomes" id="UP000031938">
    <property type="component" value="Unassembled WGS sequence"/>
</dbReference>
<dbReference type="InterPro" id="IPR024083">
    <property type="entry name" value="Fumarase/histidase_N"/>
</dbReference>
<gene>
    <name evidence="9" type="ORF">KP78_21400</name>
</gene>
<dbReference type="Gene3D" id="1.10.40.30">
    <property type="entry name" value="Fumarase/aspartase (C-terminal domain)"/>
    <property type="match status" value="1"/>
</dbReference>
<evidence type="ECO:0000256" key="1">
    <source>
        <dbReference type="ARBA" id="ARBA00004941"/>
    </source>
</evidence>
<name>A0A0C2VMW4_9BACL</name>
<keyword evidence="4" id="KW-0028">Amino-acid biosynthesis</keyword>
<dbReference type="AlphaFoldDB" id="A0A0C2VMW4"/>
<dbReference type="PRINTS" id="PR00145">
    <property type="entry name" value="ARGSUCLYASE"/>
</dbReference>
<evidence type="ECO:0000256" key="6">
    <source>
        <dbReference type="NCBIfam" id="TIGR00838"/>
    </source>
</evidence>
<dbReference type="RefSeq" id="WP_052474750.1">
    <property type="nucleotide sequence ID" value="NZ_JXRP01000017.1"/>
</dbReference>
<dbReference type="InterPro" id="IPR022761">
    <property type="entry name" value="Fumarate_lyase_N"/>
</dbReference>
<evidence type="ECO:0000313" key="10">
    <source>
        <dbReference type="Proteomes" id="UP000031938"/>
    </source>
</evidence>
<comment type="caution">
    <text evidence="9">The sequence shown here is derived from an EMBL/GenBank/DDBJ whole genome shotgun (WGS) entry which is preliminary data.</text>
</comment>
<dbReference type="InterPro" id="IPR000362">
    <property type="entry name" value="Fumarate_lyase_fam"/>
</dbReference>
<dbReference type="Pfam" id="PF00206">
    <property type="entry name" value="Lyase_1"/>
    <property type="match status" value="1"/>
</dbReference>
<organism evidence="9 10">
    <name type="scientific">Jeotgalibacillus soli</name>
    <dbReference type="NCBI Taxonomy" id="889306"/>
    <lineage>
        <taxon>Bacteria</taxon>
        <taxon>Bacillati</taxon>
        <taxon>Bacillota</taxon>
        <taxon>Bacilli</taxon>
        <taxon>Bacillales</taxon>
        <taxon>Caryophanaceae</taxon>
        <taxon>Jeotgalibacillus</taxon>
    </lineage>
</organism>
<proteinExistence type="predicted"/>
<accession>A0A0C2VMW4</accession>
<evidence type="ECO:0000256" key="5">
    <source>
        <dbReference type="ARBA" id="ARBA00023239"/>
    </source>
</evidence>
<dbReference type="PATRIC" id="fig|889306.3.peg.2155"/>
<dbReference type="Pfam" id="PF14698">
    <property type="entry name" value="ASL_C2"/>
    <property type="match status" value="1"/>
</dbReference>
<dbReference type="CDD" id="cd01359">
    <property type="entry name" value="Argininosuccinate_lyase"/>
    <property type="match status" value="1"/>
</dbReference>
<dbReference type="GO" id="GO:0042450">
    <property type="term" value="P:L-arginine biosynthetic process via ornithine"/>
    <property type="evidence" value="ECO:0007669"/>
    <property type="project" value="UniProtKB-UniRule"/>
</dbReference>
<dbReference type="PANTHER" id="PTHR43814:SF1">
    <property type="entry name" value="ARGININOSUCCINATE LYASE"/>
    <property type="match status" value="1"/>
</dbReference>
<dbReference type="GO" id="GO:0004056">
    <property type="term" value="F:argininosuccinate lyase activity"/>
    <property type="evidence" value="ECO:0007669"/>
    <property type="project" value="UniProtKB-UniRule"/>
</dbReference>
<dbReference type="EC" id="4.3.2.1" evidence="2 6"/>
<protein>
    <recommendedName>
        <fullName evidence="2 6">Argininosuccinate lyase</fullName>
        <ecNumber evidence="2 6">4.3.2.1</ecNumber>
    </recommendedName>
</protein>
<dbReference type="EMBL" id="JXRP01000017">
    <property type="protein sequence ID" value="KIL45791.1"/>
    <property type="molecule type" value="Genomic_DNA"/>
</dbReference>
<evidence type="ECO:0000259" key="8">
    <source>
        <dbReference type="Pfam" id="PF14698"/>
    </source>
</evidence>
<dbReference type="InterPro" id="IPR029419">
    <property type="entry name" value="Arg_succ_lyase_C"/>
</dbReference>
<dbReference type="PANTHER" id="PTHR43814">
    <property type="entry name" value="ARGININOSUCCINATE LYASE"/>
    <property type="match status" value="1"/>
</dbReference>
<dbReference type="InterPro" id="IPR008948">
    <property type="entry name" value="L-Aspartase-like"/>
</dbReference>
<evidence type="ECO:0000259" key="7">
    <source>
        <dbReference type="Pfam" id="PF00206"/>
    </source>
</evidence>
<keyword evidence="10" id="KW-1185">Reference proteome</keyword>
<reference evidence="9 10" key="1">
    <citation type="submission" date="2015-01" db="EMBL/GenBank/DDBJ databases">
        <title>Genome sequencing of Jeotgalibacillus soli.</title>
        <authorList>
            <person name="Goh K.M."/>
            <person name="Chan K.-G."/>
            <person name="Yaakop A.S."/>
            <person name="Ee R."/>
            <person name="Gan H.M."/>
            <person name="Chan C.S."/>
        </authorList>
    </citation>
    <scope>NUCLEOTIDE SEQUENCE [LARGE SCALE GENOMIC DNA]</scope>
    <source>
        <strain evidence="9 10">P9</strain>
    </source>
</reference>
<keyword evidence="5 9" id="KW-0456">Lyase</keyword>
<dbReference type="Gene3D" id="1.20.200.10">
    <property type="entry name" value="Fumarase/aspartase (Central domain)"/>
    <property type="match status" value="1"/>
</dbReference>
<sequence length="501" mass="57099">MTVKRSEIYINTVLRPTYNVTRDHFFKYIMEINLAHVLMLKKQKILKVEEADTILHAAYKILKQGYDKQYNSHFEDLFFMLEDELASEIGEQLVGNMHIAFSRNDMDTTMFRMYWREKVAKWIDNINKLRSVLLNLANEHKNSVMPAHTHNQQAQPTTLAHYLLAVENNLQRDVQRGVALYNRMNLCPMGAAALATTGFNIDRHDISQRLGFTGPMLNSYDAISASDFMLETSSVLSISLCTLSRFTYDLIFMSTNEVNTLRLHNKHVQTSSIMPQKRNPSALEHTRASISKAIAELQGTLFLAHSVPLGDIVDIGDDIQPKLQSGIQQTEDIILLLTEILHDCTFNEELLYERAKIGFSTVTEISDLLVRNHNVPFRTSHKIVSLFVKRLIQEEKNLLQGSAAQINQIAKEYTNLTVSFSDKEYHQATNPMDFIRVRDVLGGPAPIEIERQRQEALEDVSATASWLVTVFSNLEGYSSKLVHDAGFGINKKRTFQGEESK</sequence>
<dbReference type="GO" id="GO:0005829">
    <property type="term" value="C:cytosol"/>
    <property type="evidence" value="ECO:0007669"/>
    <property type="project" value="TreeGrafter"/>
</dbReference>
<comment type="pathway">
    <text evidence="1">Amino-acid biosynthesis; L-arginine biosynthesis; L-arginine from L-ornithine and carbamoyl phosphate: step 3/3.</text>
</comment>
<dbReference type="UniPathway" id="UPA00068">
    <property type="reaction ID" value="UER00114"/>
</dbReference>
<evidence type="ECO:0000313" key="9">
    <source>
        <dbReference type="EMBL" id="KIL45791.1"/>
    </source>
</evidence>
<dbReference type="STRING" id="889306.KP78_21400"/>
<feature type="domain" description="Fumarate lyase N-terminal" evidence="7">
    <location>
        <begin position="48"/>
        <end position="289"/>
    </location>
</feature>
<evidence type="ECO:0000256" key="2">
    <source>
        <dbReference type="ARBA" id="ARBA00012338"/>
    </source>
</evidence>
<evidence type="ECO:0000256" key="3">
    <source>
        <dbReference type="ARBA" id="ARBA00022571"/>
    </source>
</evidence>